<evidence type="ECO:0000313" key="3">
    <source>
        <dbReference type="EMBL" id="GCE59425.1"/>
    </source>
</evidence>
<keyword evidence="2" id="KW-0812">Transmembrane</keyword>
<protein>
    <submittedName>
        <fullName evidence="3">Uncharacterized protein</fullName>
    </submittedName>
</protein>
<feature type="region of interest" description="Disordered" evidence="1">
    <location>
        <begin position="200"/>
        <end position="245"/>
    </location>
</feature>
<keyword evidence="2" id="KW-1133">Transmembrane helix</keyword>
<sequence>MNESEKIEPNLKPSEPPYTQAYQKIKSRCQFQKNFSFFLLVVFFTLQYSVPIFLVVLGSIASSREQLALFFSSEAVPRQTDTTTSASEAKTSSASEAVVSRIIYLVGLITILLGVINNIVRPAESYDTAARYNNKFYRFEHNFDLGLLAISSFSDKLNNKDTDKIIISFLIAKNEELCQLIEEYNDARSLSPRQTHLQALNQDKNKDNLETVDNISSVKPDDKVSSSNPSTSFSTETESELESQQ</sequence>
<dbReference type="RefSeq" id="WP_130756830.1">
    <property type="nucleotide sequence ID" value="NZ_BIFY01000016.1"/>
</dbReference>
<organism evidence="3 4">
    <name type="scientific">Microcystis aeruginosa NIES-4285</name>
    <dbReference type="NCBI Taxonomy" id="2497681"/>
    <lineage>
        <taxon>Bacteria</taxon>
        <taxon>Bacillati</taxon>
        <taxon>Cyanobacteriota</taxon>
        <taxon>Cyanophyceae</taxon>
        <taxon>Oscillatoriophycideae</taxon>
        <taxon>Chroococcales</taxon>
        <taxon>Microcystaceae</taxon>
        <taxon>Microcystis</taxon>
    </lineage>
</organism>
<keyword evidence="2" id="KW-0472">Membrane</keyword>
<feature type="transmembrane region" description="Helical" evidence="2">
    <location>
        <begin position="102"/>
        <end position="120"/>
    </location>
</feature>
<name>A0A402DB31_MICAE</name>
<dbReference type="AlphaFoldDB" id="A0A402DB31"/>
<evidence type="ECO:0000313" key="4">
    <source>
        <dbReference type="Proteomes" id="UP000289660"/>
    </source>
</evidence>
<dbReference type="EMBL" id="BIFY01000016">
    <property type="protein sequence ID" value="GCE59425.1"/>
    <property type="molecule type" value="Genomic_DNA"/>
</dbReference>
<dbReference type="Proteomes" id="UP000289660">
    <property type="component" value="Unassembled WGS sequence"/>
</dbReference>
<comment type="caution">
    <text evidence="3">The sequence shown here is derived from an EMBL/GenBank/DDBJ whole genome shotgun (WGS) entry which is preliminary data.</text>
</comment>
<evidence type="ECO:0000256" key="1">
    <source>
        <dbReference type="SAM" id="MobiDB-lite"/>
    </source>
</evidence>
<accession>A0A402DB31</accession>
<reference evidence="4" key="1">
    <citation type="submission" date="2018-12" db="EMBL/GenBank/DDBJ databases">
        <title>Genome sequence of Microcystis aeruginosa NIES-4285.</title>
        <authorList>
            <person name="Tanabe Y."/>
        </authorList>
    </citation>
    <scope>NUCLEOTIDE SEQUENCE [LARGE SCALE GENOMIC DNA]</scope>
    <source>
        <strain evidence="4">NIES-4285</strain>
    </source>
</reference>
<feature type="compositionally biased region" description="Low complexity" evidence="1">
    <location>
        <begin position="225"/>
        <end position="236"/>
    </location>
</feature>
<feature type="transmembrane region" description="Helical" evidence="2">
    <location>
        <begin position="35"/>
        <end position="61"/>
    </location>
</feature>
<proteinExistence type="predicted"/>
<evidence type="ECO:0000256" key="2">
    <source>
        <dbReference type="SAM" id="Phobius"/>
    </source>
</evidence>
<gene>
    <name evidence="3" type="ORF">MiAbB_01340</name>
</gene>